<evidence type="ECO:0000256" key="1">
    <source>
        <dbReference type="SAM" id="MobiDB-lite"/>
    </source>
</evidence>
<feature type="transmembrane region" description="Helical" evidence="2">
    <location>
        <begin position="178"/>
        <end position="201"/>
    </location>
</feature>
<proteinExistence type="predicted"/>
<feature type="transmembrane region" description="Helical" evidence="2">
    <location>
        <begin position="51"/>
        <end position="69"/>
    </location>
</feature>
<gene>
    <name evidence="3" type="ORF">SAMN02744124_02454</name>
</gene>
<feature type="transmembrane region" description="Helical" evidence="2">
    <location>
        <begin position="222"/>
        <end position="242"/>
    </location>
</feature>
<dbReference type="Proteomes" id="UP000192939">
    <property type="component" value="Unassembled WGS sequence"/>
</dbReference>
<feature type="region of interest" description="Disordered" evidence="1">
    <location>
        <begin position="429"/>
        <end position="456"/>
    </location>
</feature>
<keyword evidence="2" id="KW-0812">Transmembrane</keyword>
<sequence>MNDKDEYGDLHQNESAYLRQTLRSGLACLMEYVLLLPAWILFAVFLRPPEFPIAGLGLLPLLSLIGVLIGTRLRKLWQRGAVALAAGAVYTVAALAWAGGASALGLGNAASATQLASTVVVLLQTAALFVAGVFCSLQGLTVRNRQGHFRLYWVGLSLYFLAGIFFPRIEALQATVPLITWAGVFSLATALFVTNHQFLRYSSQAGDSGERLPAGLRRHNRLFVGLIVVAAVLLAAGVGRWIGSLLWRMLQAIVRWLTRPQEPVLPPTEEPEAVTPPLEPMLPAEPQEPGLLSEILNYAFYVFGGLLLAALLGFVLYWLYKNAGEYWRKAIHRLLNLLRRESAAPEQAAYRDEETSLLTWESALQGWRQLGARLLRTGKPSERWEDMRDNRERVRYLYRLFLRQERQRGFSLKPYLTPRETVEELKQESARQAEAAKSARAGKRKRLVGTGGGTTEAAEAAVRQELESTADPLLQLYYGTRYGEETPGDEEVVELRRRLLR</sequence>
<feature type="transmembrane region" description="Helical" evidence="2">
    <location>
        <begin position="149"/>
        <end position="166"/>
    </location>
</feature>
<organism evidence="3 4">
    <name type="scientific">Paenibacillus barengoltzii J12</name>
    <dbReference type="NCBI Taxonomy" id="935846"/>
    <lineage>
        <taxon>Bacteria</taxon>
        <taxon>Bacillati</taxon>
        <taxon>Bacillota</taxon>
        <taxon>Bacilli</taxon>
        <taxon>Bacillales</taxon>
        <taxon>Paenibacillaceae</taxon>
        <taxon>Paenibacillus</taxon>
    </lineage>
</organism>
<dbReference type="EMBL" id="FXAE01000023">
    <property type="protein sequence ID" value="SMF32318.1"/>
    <property type="molecule type" value="Genomic_DNA"/>
</dbReference>
<feature type="transmembrane region" description="Helical" evidence="2">
    <location>
        <begin position="298"/>
        <end position="320"/>
    </location>
</feature>
<evidence type="ECO:0000313" key="3">
    <source>
        <dbReference type="EMBL" id="SMF32318.1"/>
    </source>
</evidence>
<feature type="transmembrane region" description="Helical" evidence="2">
    <location>
        <begin position="26"/>
        <end position="45"/>
    </location>
</feature>
<keyword evidence="4" id="KW-1185">Reference proteome</keyword>
<keyword evidence="2" id="KW-0472">Membrane</keyword>
<evidence type="ECO:0000313" key="4">
    <source>
        <dbReference type="Proteomes" id="UP000192939"/>
    </source>
</evidence>
<dbReference type="RefSeq" id="WP_085279099.1">
    <property type="nucleotide sequence ID" value="NZ_FXAE01000023.1"/>
</dbReference>
<protein>
    <recommendedName>
        <fullName evidence="5">DUF4129 domain-containing protein</fullName>
    </recommendedName>
</protein>
<feature type="transmembrane region" description="Helical" evidence="2">
    <location>
        <begin position="115"/>
        <end position="137"/>
    </location>
</feature>
<reference evidence="3 4" key="1">
    <citation type="submission" date="2017-04" db="EMBL/GenBank/DDBJ databases">
        <authorList>
            <person name="Varghese N."/>
            <person name="Submissions S."/>
        </authorList>
    </citation>
    <scope>NUCLEOTIDE SEQUENCE [LARGE SCALE GENOMIC DNA]</scope>
    <source>
        <strain evidence="3 4">J12</strain>
    </source>
</reference>
<accession>A0ABY1LYB3</accession>
<comment type="caution">
    <text evidence="3">The sequence shown here is derived from an EMBL/GenBank/DDBJ whole genome shotgun (WGS) entry which is preliminary data.</text>
</comment>
<evidence type="ECO:0008006" key="5">
    <source>
        <dbReference type="Google" id="ProtNLM"/>
    </source>
</evidence>
<keyword evidence="2" id="KW-1133">Transmembrane helix</keyword>
<feature type="transmembrane region" description="Helical" evidence="2">
    <location>
        <begin position="81"/>
        <end position="103"/>
    </location>
</feature>
<evidence type="ECO:0000256" key="2">
    <source>
        <dbReference type="SAM" id="Phobius"/>
    </source>
</evidence>
<name>A0ABY1LYB3_9BACL</name>